<comment type="caution">
    <text evidence="1">The sequence shown here is derived from an EMBL/GenBank/DDBJ whole genome shotgun (WGS) entry which is preliminary data.</text>
</comment>
<dbReference type="KEGG" id="abg:Asbog_00044"/>
<evidence type="ECO:0000313" key="1">
    <source>
        <dbReference type="EMBL" id="GEL52707.1"/>
    </source>
</evidence>
<gene>
    <name evidence="1" type="ORF">ABO01nite_07140</name>
</gene>
<proteinExistence type="predicted"/>
<dbReference type="AlphaFoldDB" id="A0AAN4U1R7"/>
<sequence length="197" mass="21487">MSGALASARSLGLRGKSASSGEQAQANAIFNRLCRTRIARVALAGLIGRQPGTVVKWHQVPSNHVRPFLRAYESGRLERAIRAMSPVVTSAECRQARDIVRRIRARRGGKRVLGEALKVAPDSVKFWNEIPLRHVRAVLACLGADRGLAESDVPPVKPSASTAQVSGVWHRKCLYCGADFSVNSPFIRRCETHRGQG</sequence>
<dbReference type="GeneID" id="78225156"/>
<dbReference type="Proteomes" id="UP000321287">
    <property type="component" value="Unassembled WGS sequence"/>
</dbReference>
<name>A0AAN4U1R7_9PROT</name>
<dbReference type="RefSeq" id="WP_062163650.1">
    <property type="nucleotide sequence ID" value="NZ_AP014690.1"/>
</dbReference>
<dbReference type="EMBL" id="BJVS01000002">
    <property type="protein sequence ID" value="GEL52707.1"/>
    <property type="molecule type" value="Genomic_DNA"/>
</dbReference>
<accession>A0AAN4U1R7</accession>
<reference evidence="1 2" key="1">
    <citation type="submission" date="2019-07" db="EMBL/GenBank/DDBJ databases">
        <title>Whole genome shotgun sequence of Asaia bogorensis NBRC 16594.</title>
        <authorList>
            <person name="Hosoyama A."/>
            <person name="Uohara A."/>
            <person name="Ohji S."/>
            <person name="Ichikawa N."/>
        </authorList>
    </citation>
    <scope>NUCLEOTIDE SEQUENCE [LARGE SCALE GENOMIC DNA]</scope>
    <source>
        <strain evidence="1 2">NBRC 16594</strain>
    </source>
</reference>
<evidence type="ECO:0000313" key="2">
    <source>
        <dbReference type="Proteomes" id="UP000321287"/>
    </source>
</evidence>
<organism evidence="1 2">
    <name type="scientific">Asaia bogorensis NBRC 16594</name>
    <dbReference type="NCBI Taxonomy" id="1231624"/>
    <lineage>
        <taxon>Bacteria</taxon>
        <taxon>Pseudomonadati</taxon>
        <taxon>Pseudomonadota</taxon>
        <taxon>Alphaproteobacteria</taxon>
        <taxon>Acetobacterales</taxon>
        <taxon>Acetobacteraceae</taxon>
        <taxon>Asaia</taxon>
    </lineage>
</organism>
<keyword evidence="2" id="KW-1185">Reference proteome</keyword>
<protein>
    <submittedName>
        <fullName evidence="1">Uncharacterized protein</fullName>
    </submittedName>
</protein>